<dbReference type="EMBL" id="KV440980">
    <property type="protein sequence ID" value="OAD73748.1"/>
    <property type="molecule type" value="Genomic_DNA"/>
</dbReference>
<dbReference type="InterPro" id="IPR036249">
    <property type="entry name" value="Thioredoxin-like_sf"/>
</dbReference>
<dbReference type="OrthoDB" id="2121326at2759"/>
<keyword evidence="7" id="KW-1185">Reference proteome</keyword>
<comment type="similarity">
    <text evidence="2">Belongs to the thioredoxin family.</text>
</comment>
<feature type="site" description="Contributes to redox potential value" evidence="3">
    <location>
        <position position="34"/>
    </location>
</feature>
<feature type="domain" description="Thioredoxin" evidence="5">
    <location>
        <begin position="1"/>
        <end position="106"/>
    </location>
</feature>
<evidence type="ECO:0000256" key="3">
    <source>
        <dbReference type="PIRSR" id="PIRSR000077-1"/>
    </source>
</evidence>
<dbReference type="Pfam" id="PF00085">
    <property type="entry name" value="Thioredoxin"/>
    <property type="match status" value="1"/>
</dbReference>
<dbReference type="FunFam" id="3.40.30.10:FF:000245">
    <property type="entry name" value="Thioredoxin"/>
    <property type="match status" value="1"/>
</dbReference>
<dbReference type="Proteomes" id="UP000077315">
    <property type="component" value="Unassembled WGS sequence"/>
</dbReference>
<feature type="site" description="Contributes to redox potential value" evidence="3">
    <location>
        <position position="33"/>
    </location>
</feature>
<accession>A0A162NF38</accession>
<dbReference type="GeneID" id="28999360"/>
<feature type="active site" description="Nucleophile" evidence="3">
    <location>
        <position position="32"/>
    </location>
</feature>
<dbReference type="PANTHER" id="PTHR46115">
    <property type="entry name" value="THIOREDOXIN-LIKE PROTEIN 1"/>
    <property type="match status" value="1"/>
</dbReference>
<dbReference type="InterPro" id="IPR013766">
    <property type="entry name" value="Thioredoxin_domain"/>
</dbReference>
<name>A0A162NF38_PHYB8</name>
<keyword evidence="4" id="KW-0676">Redox-active center</keyword>
<evidence type="ECO:0000256" key="2">
    <source>
        <dbReference type="PIRNR" id="PIRNR000077"/>
    </source>
</evidence>
<dbReference type="STRING" id="763407.A0A162NF38"/>
<dbReference type="GO" id="GO:0015035">
    <property type="term" value="F:protein-disulfide reductase activity"/>
    <property type="evidence" value="ECO:0007669"/>
    <property type="project" value="InterPro"/>
</dbReference>
<dbReference type="AlphaFoldDB" id="A0A162NF38"/>
<sequence>MAITGHPTSLDQYNELIKNNKLVAVDFHAVWCGPCKVIGPKFEKLSDTYTDIVFAKIDVEEVPDVASDVNIRAMPTFLFYKDGQKVGEVIGASLPKLEEQLKALIA</sequence>
<evidence type="ECO:0000313" key="6">
    <source>
        <dbReference type="EMBL" id="OAD73748.1"/>
    </source>
</evidence>
<dbReference type="PIRSF" id="PIRSF000077">
    <property type="entry name" value="Thioredoxin"/>
    <property type="match status" value="1"/>
</dbReference>
<keyword evidence="1 4" id="KW-1015">Disulfide bond</keyword>
<evidence type="ECO:0000256" key="4">
    <source>
        <dbReference type="PIRSR" id="PIRSR000077-4"/>
    </source>
</evidence>
<gene>
    <name evidence="6" type="ORF">PHYBLDRAFT_181341</name>
</gene>
<dbReference type="FunCoup" id="A0A162NF38">
    <property type="interactions" value="386"/>
</dbReference>
<dbReference type="RefSeq" id="XP_018291788.1">
    <property type="nucleotide sequence ID" value="XM_018438454.1"/>
</dbReference>
<proteinExistence type="inferred from homology"/>
<evidence type="ECO:0000256" key="1">
    <source>
        <dbReference type="ARBA" id="ARBA00023157"/>
    </source>
</evidence>
<evidence type="ECO:0000259" key="5">
    <source>
        <dbReference type="PROSITE" id="PS51352"/>
    </source>
</evidence>
<dbReference type="PRINTS" id="PR00421">
    <property type="entry name" value="THIOREDOXIN"/>
</dbReference>
<dbReference type="InterPro" id="IPR005746">
    <property type="entry name" value="Thioredoxin"/>
</dbReference>
<dbReference type="CDD" id="cd02947">
    <property type="entry name" value="TRX_family"/>
    <property type="match status" value="1"/>
</dbReference>
<reference evidence="7" key="1">
    <citation type="submission" date="2015-06" db="EMBL/GenBank/DDBJ databases">
        <title>Expansion of signal transduction pathways in fungi by whole-genome duplication.</title>
        <authorList>
            <consortium name="DOE Joint Genome Institute"/>
            <person name="Corrochano L.M."/>
            <person name="Kuo A."/>
            <person name="Marcet-Houben M."/>
            <person name="Polaino S."/>
            <person name="Salamov A."/>
            <person name="Villalobos J.M."/>
            <person name="Alvarez M.I."/>
            <person name="Avalos J."/>
            <person name="Benito E.P."/>
            <person name="Benoit I."/>
            <person name="Burger G."/>
            <person name="Camino L.P."/>
            <person name="Canovas D."/>
            <person name="Cerda-Olmedo E."/>
            <person name="Cheng J.-F."/>
            <person name="Dominguez A."/>
            <person name="Elias M."/>
            <person name="Eslava A.P."/>
            <person name="Glaser F."/>
            <person name="Grimwood J."/>
            <person name="Gutierrez G."/>
            <person name="Heitman J."/>
            <person name="Henrissat B."/>
            <person name="Iturriaga E.A."/>
            <person name="Lang B.F."/>
            <person name="Lavin J.L."/>
            <person name="Lee S."/>
            <person name="Li W."/>
            <person name="Lindquist E."/>
            <person name="Lopez-Garcia S."/>
            <person name="Luque E.M."/>
            <person name="Marcos A.T."/>
            <person name="Martin J."/>
            <person name="McCluskey K."/>
            <person name="Medina H.R."/>
            <person name="Miralles-Duran A."/>
            <person name="Miyazaki A."/>
            <person name="Munoz-Torres E."/>
            <person name="Oguiza J.A."/>
            <person name="Ohm R."/>
            <person name="Olmedo M."/>
            <person name="Orejas M."/>
            <person name="Ortiz-Castellanos L."/>
            <person name="Pisabarro A.G."/>
            <person name="Rodriguez-Romero J."/>
            <person name="Ruiz-Herrera J."/>
            <person name="Ruiz-Vazquez R."/>
            <person name="Sanz C."/>
            <person name="Schackwitz W."/>
            <person name="Schmutz J."/>
            <person name="Shahriari M."/>
            <person name="Shelest E."/>
            <person name="Silva-Franco F."/>
            <person name="Soanes D."/>
            <person name="Syed K."/>
            <person name="Tagua V.G."/>
            <person name="Talbot N.J."/>
            <person name="Thon M."/>
            <person name="De vries R.P."/>
            <person name="Wiebenga A."/>
            <person name="Yadav J.S."/>
            <person name="Braun E.L."/>
            <person name="Baker S."/>
            <person name="Garre V."/>
            <person name="Horwitz B."/>
            <person name="Torres-Martinez S."/>
            <person name="Idnurm A."/>
            <person name="Herrera-Estrella A."/>
            <person name="Gabaldon T."/>
            <person name="Grigoriev I.V."/>
        </authorList>
    </citation>
    <scope>NUCLEOTIDE SEQUENCE [LARGE SCALE GENOMIC DNA]</scope>
    <source>
        <strain evidence="7">NRRL 1555(-)</strain>
    </source>
</reference>
<dbReference type="VEuPathDB" id="FungiDB:PHYBLDRAFT_181341"/>
<dbReference type="Gene3D" id="3.40.30.10">
    <property type="entry name" value="Glutaredoxin"/>
    <property type="match status" value="1"/>
</dbReference>
<feature type="disulfide bond" description="Redox-active" evidence="4">
    <location>
        <begin position="32"/>
        <end position="35"/>
    </location>
</feature>
<organism evidence="6 7">
    <name type="scientific">Phycomyces blakesleeanus (strain ATCC 8743b / DSM 1359 / FGSC 10004 / NBRC 33097 / NRRL 1555)</name>
    <dbReference type="NCBI Taxonomy" id="763407"/>
    <lineage>
        <taxon>Eukaryota</taxon>
        <taxon>Fungi</taxon>
        <taxon>Fungi incertae sedis</taxon>
        <taxon>Mucoromycota</taxon>
        <taxon>Mucoromycotina</taxon>
        <taxon>Mucoromycetes</taxon>
        <taxon>Mucorales</taxon>
        <taxon>Phycomycetaceae</taxon>
        <taxon>Phycomyces</taxon>
    </lineage>
</organism>
<feature type="active site" description="Nucleophile" evidence="3">
    <location>
        <position position="35"/>
    </location>
</feature>
<feature type="site" description="Deprotonates C-terminal active site Cys" evidence="3">
    <location>
        <position position="26"/>
    </location>
</feature>
<evidence type="ECO:0000313" key="7">
    <source>
        <dbReference type="Proteomes" id="UP000077315"/>
    </source>
</evidence>
<protein>
    <recommendedName>
        <fullName evidence="2">Thioredoxin</fullName>
    </recommendedName>
</protein>
<dbReference type="PROSITE" id="PS51352">
    <property type="entry name" value="THIOREDOXIN_2"/>
    <property type="match status" value="1"/>
</dbReference>
<dbReference type="SUPFAM" id="SSF52833">
    <property type="entry name" value="Thioredoxin-like"/>
    <property type="match status" value="1"/>
</dbReference>
<dbReference type="InParanoid" id="A0A162NF38"/>